<dbReference type="Proteomes" id="UP001597114">
    <property type="component" value="Unassembled WGS sequence"/>
</dbReference>
<evidence type="ECO:0000313" key="2">
    <source>
        <dbReference type="Proteomes" id="UP001597114"/>
    </source>
</evidence>
<sequence>MDAGGSAEVAVGAPHRLSITVLTVDVPAVHLLVTDPGKTDGERAPGY</sequence>
<proteinExistence type="predicted"/>
<dbReference type="EMBL" id="JBHUCO010000017">
    <property type="protein sequence ID" value="MFD1519342.1"/>
    <property type="molecule type" value="Genomic_DNA"/>
</dbReference>
<reference evidence="2" key="1">
    <citation type="journal article" date="2019" name="Int. J. Syst. Evol. Microbiol.">
        <title>The Global Catalogue of Microorganisms (GCM) 10K type strain sequencing project: providing services to taxonomists for standard genome sequencing and annotation.</title>
        <authorList>
            <consortium name="The Broad Institute Genomics Platform"/>
            <consortium name="The Broad Institute Genome Sequencing Center for Infectious Disease"/>
            <person name="Wu L."/>
            <person name="Ma J."/>
        </authorList>
    </citation>
    <scope>NUCLEOTIDE SEQUENCE [LARGE SCALE GENOMIC DNA]</scope>
    <source>
        <strain evidence="2">CCM 7043</strain>
    </source>
</reference>
<accession>A0ABW4EWC0</accession>
<comment type="caution">
    <text evidence="1">The sequence shown here is derived from an EMBL/GenBank/DDBJ whole genome shotgun (WGS) entry which is preliminary data.</text>
</comment>
<name>A0ABW4EWC0_9PSEU</name>
<keyword evidence="2" id="KW-1185">Reference proteome</keyword>
<protein>
    <submittedName>
        <fullName evidence="1">Uncharacterized protein</fullName>
    </submittedName>
</protein>
<organism evidence="1 2">
    <name type="scientific">Pseudonocardia yunnanensis</name>
    <dbReference type="NCBI Taxonomy" id="58107"/>
    <lineage>
        <taxon>Bacteria</taxon>
        <taxon>Bacillati</taxon>
        <taxon>Actinomycetota</taxon>
        <taxon>Actinomycetes</taxon>
        <taxon>Pseudonocardiales</taxon>
        <taxon>Pseudonocardiaceae</taxon>
        <taxon>Pseudonocardia</taxon>
    </lineage>
</organism>
<dbReference type="RefSeq" id="WP_344728618.1">
    <property type="nucleotide sequence ID" value="NZ_BAAAUS010000052.1"/>
</dbReference>
<evidence type="ECO:0000313" key="1">
    <source>
        <dbReference type="EMBL" id="MFD1519342.1"/>
    </source>
</evidence>
<gene>
    <name evidence="1" type="ORF">ACFSJD_17755</name>
</gene>